<gene>
    <name evidence="2" type="ORF">PV08_03285</name>
</gene>
<feature type="compositionally biased region" description="Acidic residues" evidence="1">
    <location>
        <begin position="324"/>
        <end position="336"/>
    </location>
</feature>
<dbReference type="STRING" id="91928.A0A0D2BKB0"/>
<feature type="region of interest" description="Disordered" evidence="1">
    <location>
        <begin position="313"/>
        <end position="360"/>
    </location>
</feature>
<dbReference type="VEuPathDB" id="FungiDB:PV08_03285"/>
<evidence type="ECO:0000256" key="1">
    <source>
        <dbReference type="SAM" id="MobiDB-lite"/>
    </source>
</evidence>
<evidence type="ECO:0000313" key="2">
    <source>
        <dbReference type="EMBL" id="KIW18995.1"/>
    </source>
</evidence>
<dbReference type="HOGENOM" id="CLU_033731_0_0_1"/>
<dbReference type="Proteomes" id="UP000053328">
    <property type="component" value="Unassembled WGS sequence"/>
</dbReference>
<sequence>MARHVDDPTTINAFLRLIHGTPLSASPNARAEPQTVPLATLNPTSHESGDGIASPESWVSPDGASVSAETSPARGSRAPPPTPETQPVSNGISTPLEPIFEDASDWSSGTKQTPVNMNNPECCEGDSSPPNHGSLVKDDLIPMTEDLTSTQNALLVKRQPHTAGEDQDEIRRKLRERAACYMEETVEKFRQSKAAMFVEGERQAVQETSRVAEVNTTRIQDTRMTGTVQTSKLAKTPEMPVSMTGLHSLADDSPIHRMQNPATKNEAMPTAQENEIVKERIHNSDESPFSASTNGGIACKDTPSTTTLVAVDANTKENIRQDNQEEDGSESSDEGTEQDREHLTHFKTWGKPTGRDQPSARVRKVTLSGLPLNADLTLVQSLIHGGAVEYMALAPASPESRALTAHVIFVSADACDKFYDKYPNGIELRHQSKHYAVMVEKGKNVDVISGMMQGYLECGATRVLKVSPVDDDWGIVALHRLAEGKQKIRHVEAIVDVYRNDNRTVMFRFGNITHAVQFKGVLIRSHDFDGCSVTFAEDPCEAAASFHYD</sequence>
<dbReference type="OrthoDB" id="422086at2759"/>
<feature type="compositionally biased region" description="Basic and acidic residues" evidence="1">
    <location>
        <begin position="314"/>
        <end position="323"/>
    </location>
</feature>
<feature type="region of interest" description="Disordered" evidence="1">
    <location>
        <begin position="39"/>
        <end position="97"/>
    </location>
</feature>
<organism evidence="2 3">
    <name type="scientific">Exophiala spinifera</name>
    <dbReference type="NCBI Taxonomy" id="91928"/>
    <lineage>
        <taxon>Eukaryota</taxon>
        <taxon>Fungi</taxon>
        <taxon>Dikarya</taxon>
        <taxon>Ascomycota</taxon>
        <taxon>Pezizomycotina</taxon>
        <taxon>Eurotiomycetes</taxon>
        <taxon>Chaetothyriomycetidae</taxon>
        <taxon>Chaetothyriales</taxon>
        <taxon>Herpotrichiellaceae</taxon>
        <taxon>Exophiala</taxon>
    </lineage>
</organism>
<proteinExistence type="predicted"/>
<protein>
    <submittedName>
        <fullName evidence="2">Uncharacterized protein</fullName>
    </submittedName>
</protein>
<name>A0A0D2BKB0_9EURO</name>
<dbReference type="EMBL" id="KN847493">
    <property type="protein sequence ID" value="KIW18995.1"/>
    <property type="molecule type" value="Genomic_DNA"/>
</dbReference>
<evidence type="ECO:0000313" key="3">
    <source>
        <dbReference type="Proteomes" id="UP000053328"/>
    </source>
</evidence>
<dbReference type="RefSeq" id="XP_016239211.1">
    <property type="nucleotide sequence ID" value="XM_016377641.1"/>
</dbReference>
<reference evidence="2 3" key="1">
    <citation type="submission" date="2015-01" db="EMBL/GenBank/DDBJ databases">
        <title>The Genome Sequence of Exophiala spinifera CBS89968.</title>
        <authorList>
            <consortium name="The Broad Institute Genomics Platform"/>
            <person name="Cuomo C."/>
            <person name="de Hoog S."/>
            <person name="Gorbushina A."/>
            <person name="Stielow B."/>
            <person name="Teixiera M."/>
            <person name="Abouelleil A."/>
            <person name="Chapman S.B."/>
            <person name="Priest M."/>
            <person name="Young S.K."/>
            <person name="Wortman J."/>
            <person name="Nusbaum C."/>
            <person name="Birren B."/>
        </authorList>
    </citation>
    <scope>NUCLEOTIDE SEQUENCE [LARGE SCALE GENOMIC DNA]</scope>
    <source>
        <strain evidence="2 3">CBS 89968</strain>
    </source>
</reference>
<accession>A0A0D2BKB0</accession>
<keyword evidence="3" id="KW-1185">Reference proteome</keyword>
<dbReference type="GeneID" id="27330368"/>
<dbReference type="AlphaFoldDB" id="A0A0D2BKB0"/>